<gene>
    <name evidence="5" type="ORF">AUP42_00480</name>
</gene>
<dbReference type="EMBL" id="LPVY01000012">
    <property type="protein sequence ID" value="KZB64428.1"/>
    <property type="molecule type" value="Genomic_DNA"/>
</dbReference>
<dbReference type="PROSITE" id="PS50109">
    <property type="entry name" value="HIS_KIN"/>
    <property type="match status" value="1"/>
</dbReference>
<evidence type="ECO:0000259" key="4">
    <source>
        <dbReference type="PROSITE" id="PS50109"/>
    </source>
</evidence>
<feature type="transmembrane region" description="Helical" evidence="3">
    <location>
        <begin position="386"/>
        <end position="406"/>
    </location>
</feature>
<feature type="transmembrane region" description="Helical" evidence="3">
    <location>
        <begin position="232"/>
        <end position="255"/>
    </location>
</feature>
<sequence length="658" mass="72939">MSHRKTLSGYSVWQHVMLAVTTLLFGMAILSSARAAEFGKLTLLPRISSPVNLHNHVLSLEDRTNDLTLEDILQMPAENFAPSPGIPSFGYTGDTVWYRLALSVPEGLNEPLHLEIRPSYMNFIDVYLIKQGTSRHFWQSRMGDHVPASQRPIKGSEQVDRFPPLEAGDYVLVIRTKSNSTQFLMAKLWPTNQLVSSLTLRDSGLSIYFGVILMLGVVYIILGTLARDRAIAAYGSCVLSIGTLASSASGLALSILQPEWPYANDLIVGGSNAMAAAATIFLWFYILDLNRQNNVVARIIKIYCVLSIACALTATNNFYALYGTYIVPLHAVLLTTFCIVLAYRIIRAPTEWLLWLYFVVLALPTGAAVLLQLTHAGLIEATPLRLGLHQFTLFFHMCAMSVIMGFRLSRIEKERMDMVKIAAATTSLVGEQRKLISMLSHEFRTPLAVIQRSSEMLSLRLREARSDVTDRLQRIQDQARKLSRLVDIFLNKDGIDDGDFALARELVPVNHLLADFVSNTSRADAEITLECIGTEGLETYVDVTLVGLAITNLIETARRYAHGAPIHVAARPNSDWLVEIVIPYHGQDLNSDEIRRISDALFRREVEAASLQSALGLHISQRIVDAHGGSIKMRDKGTDGVELCLLLPCDEITGSFGN</sequence>
<dbReference type="Gene3D" id="2.60.40.2380">
    <property type="match status" value="1"/>
</dbReference>
<dbReference type="Pfam" id="PF07695">
    <property type="entry name" value="7TMR-DISM_7TM"/>
    <property type="match status" value="1"/>
</dbReference>
<dbReference type="Gene3D" id="3.30.565.10">
    <property type="entry name" value="Histidine kinase-like ATPase, C-terminal domain"/>
    <property type="match status" value="1"/>
</dbReference>
<dbReference type="InterPro" id="IPR052023">
    <property type="entry name" value="Histidine_kinase_KdpD"/>
</dbReference>
<keyword evidence="3" id="KW-0472">Membrane</keyword>
<evidence type="ECO:0000256" key="2">
    <source>
        <dbReference type="ARBA" id="ARBA00012438"/>
    </source>
</evidence>
<dbReference type="PANTHER" id="PTHR45569">
    <property type="entry name" value="SENSOR PROTEIN KDPD"/>
    <property type="match status" value="1"/>
</dbReference>
<dbReference type="InterPro" id="IPR036890">
    <property type="entry name" value="HATPase_C_sf"/>
</dbReference>
<comment type="caution">
    <text evidence="5">The sequence shown here is derived from an EMBL/GenBank/DDBJ whole genome shotgun (WGS) entry which is preliminary data.</text>
</comment>
<keyword evidence="3" id="KW-1133">Transmembrane helix</keyword>
<dbReference type="GO" id="GO:0005886">
    <property type="term" value="C:plasma membrane"/>
    <property type="evidence" value="ECO:0007669"/>
    <property type="project" value="TreeGrafter"/>
</dbReference>
<dbReference type="GO" id="GO:0000155">
    <property type="term" value="F:phosphorelay sensor kinase activity"/>
    <property type="evidence" value="ECO:0007669"/>
    <property type="project" value="InterPro"/>
</dbReference>
<keyword evidence="3" id="KW-0812">Transmembrane</keyword>
<dbReference type="Pfam" id="PF02518">
    <property type="entry name" value="HATPase_c"/>
    <property type="match status" value="1"/>
</dbReference>
<evidence type="ECO:0000256" key="3">
    <source>
        <dbReference type="SAM" id="Phobius"/>
    </source>
</evidence>
<evidence type="ECO:0000256" key="1">
    <source>
        <dbReference type="ARBA" id="ARBA00000085"/>
    </source>
</evidence>
<reference evidence="5 6" key="1">
    <citation type="submission" date="2015-12" db="EMBL/GenBank/DDBJ databases">
        <title>Genome sequence of Thalassospira lucentensis MCCC 1A02072.</title>
        <authorList>
            <person name="Lu L."/>
            <person name="Lai Q."/>
            <person name="Shao Z."/>
            <person name="Qian P."/>
        </authorList>
    </citation>
    <scope>NUCLEOTIDE SEQUENCE [LARGE SCALE GENOMIC DNA]</scope>
    <source>
        <strain evidence="5 6">MCCC 1A02072</strain>
    </source>
</reference>
<dbReference type="Pfam" id="PF07696">
    <property type="entry name" value="7TMR-DISMED2"/>
    <property type="match status" value="1"/>
</dbReference>
<evidence type="ECO:0000313" key="6">
    <source>
        <dbReference type="Proteomes" id="UP000076335"/>
    </source>
</evidence>
<dbReference type="Pfam" id="PF00512">
    <property type="entry name" value="HisKA"/>
    <property type="match status" value="1"/>
</dbReference>
<feature type="transmembrane region" description="Helical" evidence="3">
    <location>
        <begin position="267"/>
        <end position="287"/>
    </location>
</feature>
<dbReference type="SMART" id="SM00388">
    <property type="entry name" value="HisKA"/>
    <property type="match status" value="1"/>
</dbReference>
<dbReference type="InterPro" id="IPR003594">
    <property type="entry name" value="HATPase_dom"/>
</dbReference>
<feature type="transmembrane region" description="Helical" evidence="3">
    <location>
        <begin position="299"/>
        <end position="319"/>
    </location>
</feature>
<name>A0A154L566_9PROT</name>
<dbReference type="SUPFAM" id="SSF55874">
    <property type="entry name" value="ATPase domain of HSP90 chaperone/DNA topoisomerase II/histidine kinase"/>
    <property type="match status" value="1"/>
</dbReference>
<dbReference type="CDD" id="cd00082">
    <property type="entry name" value="HisKA"/>
    <property type="match status" value="1"/>
</dbReference>
<dbReference type="InterPro" id="IPR003661">
    <property type="entry name" value="HisK_dim/P_dom"/>
</dbReference>
<protein>
    <recommendedName>
        <fullName evidence="2">histidine kinase</fullName>
        <ecNumber evidence="2">2.7.13.3</ecNumber>
    </recommendedName>
</protein>
<dbReference type="InterPro" id="IPR005467">
    <property type="entry name" value="His_kinase_dom"/>
</dbReference>
<comment type="catalytic activity">
    <reaction evidence="1">
        <text>ATP + protein L-histidine = ADP + protein N-phospho-L-histidine.</text>
        <dbReference type="EC" id="2.7.13.3"/>
    </reaction>
</comment>
<feature type="transmembrane region" description="Helical" evidence="3">
    <location>
        <begin position="205"/>
        <end position="225"/>
    </location>
</feature>
<dbReference type="SMART" id="SM00387">
    <property type="entry name" value="HATPase_c"/>
    <property type="match status" value="1"/>
</dbReference>
<evidence type="ECO:0000313" key="5">
    <source>
        <dbReference type="EMBL" id="KZB64428.1"/>
    </source>
</evidence>
<proteinExistence type="predicted"/>
<dbReference type="PANTHER" id="PTHR45569:SF1">
    <property type="entry name" value="SENSOR PROTEIN KDPD"/>
    <property type="match status" value="1"/>
</dbReference>
<dbReference type="OrthoDB" id="9806130at2"/>
<dbReference type="EC" id="2.7.13.3" evidence="2"/>
<accession>A0A154L566</accession>
<dbReference type="Proteomes" id="UP000076335">
    <property type="component" value="Unassembled WGS sequence"/>
</dbReference>
<dbReference type="CDD" id="cd00075">
    <property type="entry name" value="HATPase"/>
    <property type="match status" value="1"/>
</dbReference>
<dbReference type="InterPro" id="IPR011623">
    <property type="entry name" value="7TMR_DISM_rcpt_extracell_dom1"/>
</dbReference>
<dbReference type="InterPro" id="IPR036097">
    <property type="entry name" value="HisK_dim/P_sf"/>
</dbReference>
<dbReference type="AlphaFoldDB" id="A0A154L566"/>
<dbReference type="RefSeq" id="WP_062951691.1">
    <property type="nucleotide sequence ID" value="NZ_LPVY01000012.1"/>
</dbReference>
<feature type="transmembrane region" description="Helical" evidence="3">
    <location>
        <begin position="353"/>
        <end position="374"/>
    </location>
</feature>
<feature type="domain" description="Histidine kinase" evidence="4">
    <location>
        <begin position="438"/>
        <end position="651"/>
    </location>
</feature>
<dbReference type="InterPro" id="IPR011622">
    <property type="entry name" value="7TMR_DISM_rcpt_extracell_dom2"/>
</dbReference>
<organism evidence="5 6">
    <name type="scientific">Thalassospira lucentensis</name>
    <dbReference type="NCBI Taxonomy" id="168935"/>
    <lineage>
        <taxon>Bacteria</taxon>
        <taxon>Pseudomonadati</taxon>
        <taxon>Pseudomonadota</taxon>
        <taxon>Alphaproteobacteria</taxon>
        <taxon>Rhodospirillales</taxon>
        <taxon>Thalassospiraceae</taxon>
        <taxon>Thalassospira</taxon>
    </lineage>
</organism>
<dbReference type="SUPFAM" id="SSF47384">
    <property type="entry name" value="Homodimeric domain of signal transducing histidine kinase"/>
    <property type="match status" value="1"/>
</dbReference>
<dbReference type="Gene3D" id="1.10.287.130">
    <property type="match status" value="1"/>
</dbReference>
<feature type="transmembrane region" description="Helical" evidence="3">
    <location>
        <begin position="325"/>
        <end position="346"/>
    </location>
</feature>